<dbReference type="PATRIC" id="fig|1513271.3.peg.1179"/>
<feature type="transmembrane region" description="Helical" evidence="11">
    <location>
        <begin position="185"/>
        <end position="205"/>
    </location>
</feature>
<dbReference type="CDD" id="cd00082">
    <property type="entry name" value="HisKA"/>
    <property type="match status" value="1"/>
</dbReference>
<dbReference type="Pfam" id="PF02518">
    <property type="entry name" value="HATPase_c"/>
    <property type="match status" value="1"/>
</dbReference>
<feature type="transmembrane region" description="Helical" evidence="11">
    <location>
        <begin position="481"/>
        <end position="501"/>
    </location>
</feature>
<keyword evidence="9 11" id="KW-0472">Membrane</keyword>
<dbReference type="EC" id="2.7.13.3" evidence="3"/>
<dbReference type="PANTHER" id="PTHR45339">
    <property type="entry name" value="HYBRID SIGNAL TRANSDUCTION HISTIDINE KINASE J"/>
    <property type="match status" value="1"/>
</dbReference>
<feature type="transmembrane region" description="Helical" evidence="11">
    <location>
        <begin position="76"/>
        <end position="97"/>
    </location>
</feature>
<dbReference type="PROSITE" id="PS50109">
    <property type="entry name" value="HIS_KIN"/>
    <property type="match status" value="1"/>
</dbReference>
<evidence type="ECO:0000256" key="8">
    <source>
        <dbReference type="ARBA" id="ARBA00023012"/>
    </source>
</evidence>
<evidence type="ECO:0000259" key="13">
    <source>
        <dbReference type="PROSITE" id="PS50110"/>
    </source>
</evidence>
<gene>
    <name evidence="15" type="ORF">XM47_05760</name>
</gene>
<dbReference type="FunFam" id="3.30.565.10:FF:000010">
    <property type="entry name" value="Sensor histidine kinase RcsC"/>
    <property type="match status" value="1"/>
</dbReference>
<feature type="transmembrane region" description="Helical" evidence="11">
    <location>
        <begin position="42"/>
        <end position="69"/>
    </location>
</feature>
<dbReference type="SUPFAM" id="SSF52172">
    <property type="entry name" value="CheY-like"/>
    <property type="match status" value="1"/>
</dbReference>
<dbReference type="InterPro" id="IPR007895">
    <property type="entry name" value="MASE1"/>
</dbReference>
<dbReference type="SUPFAM" id="SSF55874">
    <property type="entry name" value="ATPase domain of HSP90 chaperone/DNA topoisomerase II/histidine kinase"/>
    <property type="match status" value="1"/>
</dbReference>
<evidence type="ECO:0000259" key="12">
    <source>
        <dbReference type="PROSITE" id="PS50109"/>
    </source>
</evidence>
<dbReference type="SMART" id="SM00387">
    <property type="entry name" value="HATPase_c"/>
    <property type="match status" value="1"/>
</dbReference>
<evidence type="ECO:0000256" key="11">
    <source>
        <dbReference type="SAM" id="Phobius"/>
    </source>
</evidence>
<evidence type="ECO:0000259" key="14">
    <source>
        <dbReference type="PROSITE" id="PS50839"/>
    </source>
</evidence>
<accession>A0A0J8GT83</accession>
<dbReference type="Gene3D" id="3.40.50.2300">
    <property type="match status" value="1"/>
</dbReference>
<dbReference type="Gene3D" id="1.10.287.130">
    <property type="match status" value="1"/>
</dbReference>
<dbReference type="Pfam" id="PF03924">
    <property type="entry name" value="CHASE"/>
    <property type="match status" value="1"/>
</dbReference>
<dbReference type="InterPro" id="IPR003661">
    <property type="entry name" value="HisK_dim/P_dom"/>
</dbReference>
<dbReference type="SMART" id="SM00448">
    <property type="entry name" value="REC"/>
    <property type="match status" value="1"/>
</dbReference>
<dbReference type="InterPro" id="IPR004358">
    <property type="entry name" value="Sig_transdc_His_kin-like_C"/>
</dbReference>
<evidence type="ECO:0000256" key="1">
    <source>
        <dbReference type="ARBA" id="ARBA00000085"/>
    </source>
</evidence>
<keyword evidence="16" id="KW-1185">Reference proteome</keyword>
<evidence type="ECO:0000256" key="7">
    <source>
        <dbReference type="ARBA" id="ARBA00022989"/>
    </source>
</evidence>
<dbReference type="InterPro" id="IPR011006">
    <property type="entry name" value="CheY-like_superfamily"/>
</dbReference>
<dbReference type="Pfam" id="PF00512">
    <property type="entry name" value="HisKA"/>
    <property type="match status" value="1"/>
</dbReference>
<feature type="domain" description="CHASE" evidence="14">
    <location>
        <begin position="249"/>
        <end position="412"/>
    </location>
</feature>
<dbReference type="InterPro" id="IPR036097">
    <property type="entry name" value="HisK_dim/P_sf"/>
</dbReference>
<keyword evidence="4" id="KW-1003">Cell membrane</keyword>
<dbReference type="GO" id="GO:0000155">
    <property type="term" value="F:phosphorelay sensor kinase activity"/>
    <property type="evidence" value="ECO:0007669"/>
    <property type="project" value="InterPro"/>
</dbReference>
<name>A0A0J8GT83_9ALTE</name>
<sequence>MTLLLSRTLISALLYFFLAQLGLQLAIPPGFASAIWPAAGLALALCLVWHPRILAGVFVGSVASNLFVVETIQIESILIALGIGVGCCLQAFVGYQLLNKLTINNKWILSPIRIRSFIIKAGPISCLVSASIGSLTLLASQQIEITAFSFTWLTWWIGDMLGCLFITPLLLIFFHKEKHQSKFKISQVVAPSVLIFSLVIIVFSFNKNDSIEKANQELVADNQKLALQFEKELERYLIYLRAFKGFYLGSNFVDSVEFNTYASNLIKSSDAIQTISWVPRVPRGKQEEFISQISAQHNRAIKISQLTNITTTQDLFPIAYCFSPRDGSEQYLGINVSSEKNRLETLTRAWRLNQVSLSKAVLSNDKLNQSHFYSGYLFTPLFLNSLNQERQNDNLIGFLVLEINYQRLFDNLIKTTFNPSQINHYSFTITAASGTKVYQLGDIPAANIKSSYSINKVGQQWSIDVTSKTIYLYNRKDWQSWSILVFGALITIMLQIFILWLTSNNNHIAKQVKVKTRSLSQAKSKAEQATLQKSYFLANMSHELRTPLNAIMGLADILKSSQLTEQQNEKINKISQASHTLLSLISDILDVTKIESGKIELELSPFSLTSSLNKINALFQEQMEKKGLSFKITYTEQNNHWFVGDSHRIEQILMNLCGNAIKFTEQGGISIIVEQSKYDAGKSLIQFRVVDTGIGIEQNRLKAIFDSFVQEDSSITRQYGGSGLGLSICRKLVTLMGSELTCDSKKGIGSRFCFELILPHADIVSTSEIDPVKEKAQAVKNLENKQVLIAEDNDINQQIIAYQMEALGAKLSLANNGQEAVNLVQSNKFDLILMDIQMPVLDGISATRQILELENGHSTPIIAMTANVSVQDKQACFEAGMQAHIGKPFDVVKLHQVLNKALGNNINKI</sequence>
<evidence type="ECO:0000256" key="9">
    <source>
        <dbReference type="ARBA" id="ARBA00023136"/>
    </source>
</evidence>
<comment type="catalytic activity">
    <reaction evidence="1">
        <text>ATP + protein L-histidine = ADP + protein N-phospho-L-histidine.</text>
        <dbReference type="EC" id="2.7.13.3"/>
    </reaction>
</comment>
<dbReference type="InterPro" id="IPR003594">
    <property type="entry name" value="HATPase_dom"/>
</dbReference>
<keyword evidence="5 10" id="KW-0597">Phosphoprotein</keyword>
<dbReference type="InterPro" id="IPR001789">
    <property type="entry name" value="Sig_transdc_resp-reg_receiver"/>
</dbReference>
<dbReference type="GO" id="GO:0005886">
    <property type="term" value="C:plasma membrane"/>
    <property type="evidence" value="ECO:0007669"/>
    <property type="project" value="UniProtKB-SubCell"/>
</dbReference>
<feature type="domain" description="Histidine kinase" evidence="12">
    <location>
        <begin position="539"/>
        <end position="760"/>
    </location>
</feature>
<dbReference type="Gene3D" id="3.30.450.350">
    <property type="entry name" value="CHASE domain"/>
    <property type="match status" value="1"/>
</dbReference>
<dbReference type="InterPro" id="IPR005467">
    <property type="entry name" value="His_kinase_dom"/>
</dbReference>
<dbReference type="SMART" id="SM00388">
    <property type="entry name" value="HisKA"/>
    <property type="match status" value="1"/>
</dbReference>
<dbReference type="AlphaFoldDB" id="A0A0J8GT83"/>
<evidence type="ECO:0000256" key="2">
    <source>
        <dbReference type="ARBA" id="ARBA00004651"/>
    </source>
</evidence>
<dbReference type="Pfam" id="PF00072">
    <property type="entry name" value="Response_reg"/>
    <property type="match status" value="1"/>
</dbReference>
<dbReference type="PROSITE" id="PS50110">
    <property type="entry name" value="RESPONSE_REGULATORY"/>
    <property type="match status" value="1"/>
</dbReference>
<comment type="subcellular location">
    <subcellularLocation>
        <location evidence="2">Cell membrane</location>
        <topology evidence="2">Multi-pass membrane protein</topology>
    </subcellularLocation>
</comment>
<dbReference type="InterPro" id="IPR006189">
    <property type="entry name" value="CHASE_dom"/>
</dbReference>
<reference evidence="15 16" key="1">
    <citation type="submission" date="2015-04" db="EMBL/GenBank/DDBJ databases">
        <title>Draft Genome Sequence of the Novel Agar-Digesting Marine Bacterium Q1.</title>
        <authorList>
            <person name="Li Y."/>
            <person name="Li D."/>
            <person name="Chen G."/>
            <person name="Du Z."/>
        </authorList>
    </citation>
    <scope>NUCLEOTIDE SEQUENCE [LARGE SCALE GENOMIC DNA]</scope>
    <source>
        <strain evidence="15 16">Q1</strain>
    </source>
</reference>
<feature type="domain" description="Response regulatory" evidence="13">
    <location>
        <begin position="786"/>
        <end position="902"/>
    </location>
</feature>
<comment type="caution">
    <text evidence="15">The sequence shown here is derived from an EMBL/GenBank/DDBJ whole genome shotgun (WGS) entry which is preliminary data.</text>
</comment>
<dbReference type="Gene3D" id="3.30.565.10">
    <property type="entry name" value="Histidine kinase-like ATPase, C-terminal domain"/>
    <property type="match status" value="1"/>
</dbReference>
<evidence type="ECO:0000256" key="4">
    <source>
        <dbReference type="ARBA" id="ARBA00022475"/>
    </source>
</evidence>
<dbReference type="PROSITE" id="PS50839">
    <property type="entry name" value="CHASE"/>
    <property type="match status" value="1"/>
</dbReference>
<dbReference type="InterPro" id="IPR042240">
    <property type="entry name" value="CHASE_sf"/>
</dbReference>
<evidence type="ECO:0000256" key="5">
    <source>
        <dbReference type="ARBA" id="ARBA00022553"/>
    </source>
</evidence>
<evidence type="ECO:0000256" key="3">
    <source>
        <dbReference type="ARBA" id="ARBA00012438"/>
    </source>
</evidence>
<evidence type="ECO:0000313" key="16">
    <source>
        <dbReference type="Proteomes" id="UP000037600"/>
    </source>
</evidence>
<keyword evidence="6 11" id="KW-0812">Transmembrane</keyword>
<evidence type="ECO:0000256" key="6">
    <source>
        <dbReference type="ARBA" id="ARBA00022692"/>
    </source>
</evidence>
<dbReference type="Pfam" id="PF05231">
    <property type="entry name" value="MASE1"/>
    <property type="match status" value="1"/>
</dbReference>
<keyword evidence="8" id="KW-0902">Two-component regulatory system</keyword>
<dbReference type="CDD" id="cd17546">
    <property type="entry name" value="REC_hyHK_CKI1_RcsC-like"/>
    <property type="match status" value="1"/>
</dbReference>
<dbReference type="InterPro" id="IPR036890">
    <property type="entry name" value="HATPase_C_sf"/>
</dbReference>
<organism evidence="15 16">
    <name type="scientific">Catenovulum maritimum</name>
    <dbReference type="NCBI Taxonomy" id="1513271"/>
    <lineage>
        <taxon>Bacteria</taxon>
        <taxon>Pseudomonadati</taxon>
        <taxon>Pseudomonadota</taxon>
        <taxon>Gammaproteobacteria</taxon>
        <taxon>Alteromonadales</taxon>
        <taxon>Alteromonadaceae</taxon>
        <taxon>Catenovulum</taxon>
    </lineage>
</organism>
<protein>
    <recommendedName>
        <fullName evidence="3">histidine kinase</fullName>
        <ecNumber evidence="3">2.7.13.3</ecNumber>
    </recommendedName>
</protein>
<dbReference type="CDD" id="cd16922">
    <property type="entry name" value="HATPase_EvgS-ArcB-TorS-like"/>
    <property type="match status" value="1"/>
</dbReference>
<feature type="modified residue" description="4-aspartylphosphate" evidence="10">
    <location>
        <position position="835"/>
    </location>
</feature>
<dbReference type="PRINTS" id="PR00344">
    <property type="entry name" value="BCTRLSENSOR"/>
</dbReference>
<dbReference type="EMBL" id="LAZL01000007">
    <property type="protein sequence ID" value="KMT65962.1"/>
    <property type="molecule type" value="Genomic_DNA"/>
</dbReference>
<dbReference type="SUPFAM" id="SSF47384">
    <property type="entry name" value="Homodimeric domain of signal transducing histidine kinase"/>
    <property type="match status" value="1"/>
</dbReference>
<feature type="transmembrane region" description="Helical" evidence="11">
    <location>
        <begin position="150"/>
        <end position="173"/>
    </location>
</feature>
<keyword evidence="7 11" id="KW-1133">Transmembrane helix</keyword>
<dbReference type="RefSeq" id="WP_048690665.1">
    <property type="nucleotide sequence ID" value="NZ_KQ130485.1"/>
</dbReference>
<dbReference type="PANTHER" id="PTHR45339:SF1">
    <property type="entry name" value="HYBRID SIGNAL TRANSDUCTION HISTIDINE KINASE J"/>
    <property type="match status" value="1"/>
</dbReference>
<dbReference type="Proteomes" id="UP000037600">
    <property type="component" value="Unassembled WGS sequence"/>
</dbReference>
<proteinExistence type="predicted"/>
<feature type="transmembrane region" description="Helical" evidence="11">
    <location>
        <begin position="117"/>
        <end position="138"/>
    </location>
</feature>
<dbReference type="STRING" id="1513271.XM47_05760"/>
<evidence type="ECO:0000313" key="15">
    <source>
        <dbReference type="EMBL" id="KMT65962.1"/>
    </source>
</evidence>
<evidence type="ECO:0000256" key="10">
    <source>
        <dbReference type="PROSITE-ProRule" id="PRU00169"/>
    </source>
</evidence>
<dbReference type="SMART" id="SM01079">
    <property type="entry name" value="CHASE"/>
    <property type="match status" value="1"/>
</dbReference>